<name>A0A382G9Z6_9ZZZZ</name>
<accession>A0A382G9Z6</accession>
<dbReference type="InterPro" id="IPR036249">
    <property type="entry name" value="Thioredoxin-like_sf"/>
</dbReference>
<organism evidence="2">
    <name type="scientific">marine metagenome</name>
    <dbReference type="NCBI Taxonomy" id="408172"/>
    <lineage>
        <taxon>unclassified sequences</taxon>
        <taxon>metagenomes</taxon>
        <taxon>ecological metagenomes</taxon>
    </lineage>
</organism>
<dbReference type="SUPFAM" id="SSF52833">
    <property type="entry name" value="Thioredoxin-like"/>
    <property type="match status" value="1"/>
</dbReference>
<dbReference type="PANTHER" id="PTHR36057">
    <property type="match status" value="1"/>
</dbReference>
<evidence type="ECO:0000313" key="2">
    <source>
        <dbReference type="EMBL" id="SVB71635.1"/>
    </source>
</evidence>
<dbReference type="PANTHER" id="PTHR36057:SF1">
    <property type="entry name" value="LIPOPROTEIN LIPID ATTACHMENT SITE-LIKE PROTEIN, PUTATIVE (DUF1223)-RELATED"/>
    <property type="match status" value="1"/>
</dbReference>
<proteinExistence type="predicted"/>
<evidence type="ECO:0000256" key="1">
    <source>
        <dbReference type="SAM" id="MobiDB-lite"/>
    </source>
</evidence>
<reference evidence="2" key="1">
    <citation type="submission" date="2018-05" db="EMBL/GenBank/DDBJ databases">
        <authorList>
            <person name="Lanie J.A."/>
            <person name="Ng W.-L."/>
            <person name="Kazmierczak K.M."/>
            <person name="Andrzejewski T.M."/>
            <person name="Davidsen T.M."/>
            <person name="Wayne K.J."/>
            <person name="Tettelin H."/>
            <person name="Glass J.I."/>
            <person name="Rusch D."/>
            <person name="Podicherti R."/>
            <person name="Tsui H.-C.T."/>
            <person name="Winkler M.E."/>
        </authorList>
    </citation>
    <scope>NUCLEOTIDE SEQUENCE</scope>
</reference>
<feature type="non-terminal residue" evidence="2">
    <location>
        <position position="1"/>
    </location>
</feature>
<sequence length="204" mass="22700">HVDYFDGGSWSDGFSDGRFSARQRTYEHKRFSGLYYTPQMIVNGKHQTLGHNRANAFNAIDHSLKLSAKVAVSVRQVKKEDGSIAVNACTLGKFENAALCVALVENGINRRITGGENKGRVLSMDNVVLDFKCIELAGLTGHEFSFDLKKATGKKQRNLSAVAFVQRTDNMDVLGAQATRIHWQTREEENPEPDTKPERIADDT</sequence>
<feature type="region of interest" description="Disordered" evidence="1">
    <location>
        <begin position="185"/>
        <end position="204"/>
    </location>
</feature>
<dbReference type="EMBL" id="UINC01054210">
    <property type="protein sequence ID" value="SVB71635.1"/>
    <property type="molecule type" value="Genomic_DNA"/>
</dbReference>
<dbReference type="InterPro" id="IPR010634">
    <property type="entry name" value="DUF1223"/>
</dbReference>
<protein>
    <submittedName>
        <fullName evidence="2">Uncharacterized protein</fullName>
    </submittedName>
</protein>
<dbReference type="AlphaFoldDB" id="A0A382G9Z6"/>
<dbReference type="Pfam" id="PF06764">
    <property type="entry name" value="DUF1223"/>
    <property type="match status" value="1"/>
</dbReference>
<gene>
    <name evidence="2" type="ORF">METZ01_LOCUS224489</name>
</gene>